<geneLocation type="plasmid" evidence="3"/>
<feature type="chain" id="PRO_5007823252" evidence="1">
    <location>
        <begin position="23"/>
        <end position="120"/>
    </location>
</feature>
<dbReference type="AlphaFoldDB" id="A0A161J4S1"/>
<dbReference type="KEGG" id="ery:CP97_15058"/>
<sequence>MLKKMMAAAAMAGAFMAVPAAAQDALAADEMHEHAAATKTIADGVNQSTGNVARQMLDLVAREAKAKATLEDSVERKQRRMSLDEMVKCHDCKQEKQDCGDQAKCDVRNDCRKAKCQKKA</sequence>
<dbReference type="Proteomes" id="UP000059113">
    <property type="component" value="Plasmid"/>
</dbReference>
<keyword evidence="3" id="KW-1185">Reference proteome</keyword>
<evidence type="ECO:0000313" key="3">
    <source>
        <dbReference type="Proteomes" id="UP000059113"/>
    </source>
</evidence>
<feature type="signal peptide" evidence="1">
    <location>
        <begin position="1"/>
        <end position="22"/>
    </location>
</feature>
<dbReference type="RefSeq" id="WP_063612682.1">
    <property type="nucleotide sequence ID" value="NZ_CP015441.1"/>
</dbReference>
<proteinExistence type="predicted"/>
<reference evidence="2 3" key="1">
    <citation type="submission" date="2016-04" db="EMBL/GenBank/DDBJ databases">
        <title>The complete genome sequence of Erythrobacter atlanticus s21-N3.</title>
        <authorList>
            <person name="Wang W."/>
            <person name="Wang L."/>
            <person name="Zhuang L."/>
            <person name="Shao Z."/>
        </authorList>
    </citation>
    <scope>NUCLEOTIDE SEQUENCE [LARGE SCALE GENOMIC DNA]</scope>
    <source>
        <strain evidence="3">s21-N3</strain>
        <plasmid evidence="3">Plasmid</plasmid>
    </source>
</reference>
<protein>
    <submittedName>
        <fullName evidence="2">Uncharacterized protein</fullName>
    </submittedName>
</protein>
<dbReference type="OrthoDB" id="9847245at2"/>
<dbReference type="EMBL" id="CP015441">
    <property type="protein sequence ID" value="ANC50749.1"/>
    <property type="molecule type" value="Genomic_DNA"/>
</dbReference>
<evidence type="ECO:0000313" key="2">
    <source>
        <dbReference type="EMBL" id="ANC50749.1"/>
    </source>
</evidence>
<keyword evidence="2" id="KW-0614">Plasmid</keyword>
<organism evidence="2 3">
    <name type="scientific">Aurantiacibacter atlanticus</name>
    <dbReference type="NCBI Taxonomy" id="1648404"/>
    <lineage>
        <taxon>Bacteria</taxon>
        <taxon>Pseudomonadati</taxon>
        <taxon>Pseudomonadota</taxon>
        <taxon>Alphaproteobacteria</taxon>
        <taxon>Sphingomonadales</taxon>
        <taxon>Erythrobacteraceae</taxon>
        <taxon>Aurantiacibacter</taxon>
    </lineage>
</organism>
<name>A0A161J4S1_9SPHN</name>
<keyword evidence="1" id="KW-0732">Signal</keyword>
<accession>A0A161J4S1</accession>
<gene>
    <name evidence="2" type="ORF">CP97_15058</name>
</gene>
<evidence type="ECO:0000256" key="1">
    <source>
        <dbReference type="SAM" id="SignalP"/>
    </source>
</evidence>